<sequence>MELAVHALSFTSFSKNWESKPQGRTIPDSATCSSIDVRLQEQGRKTSTVCYSLPETAAPVAIAATVVGAAITLLVRRNKPTEPDKIPLKTCEDCGGSGICAECNGEGFVLKKLSEEGAERARMSAKNMATRYTAGYILSLPLNIYLWGTHTHARLLTHRNSTIFPRIDTTRYTFSGFQKSGATVRSAPLPDLVALVVGVES</sequence>
<proteinExistence type="predicted"/>
<feature type="domain" description="DUF7895" evidence="1">
    <location>
        <begin position="88"/>
        <end position="135"/>
    </location>
</feature>
<evidence type="ECO:0000259" key="1">
    <source>
        <dbReference type="Pfam" id="PF25433"/>
    </source>
</evidence>
<dbReference type="Pfam" id="PF25433">
    <property type="entry name" value="DUF7895"/>
    <property type="match status" value="1"/>
</dbReference>
<name>A0A9Q0SVR3_SALPP</name>
<gene>
    <name evidence="2" type="ORF">OIU79_013527</name>
</gene>
<evidence type="ECO:0000313" key="3">
    <source>
        <dbReference type="Proteomes" id="UP001151532"/>
    </source>
</evidence>
<dbReference type="AlphaFoldDB" id="A0A9Q0SVR3"/>
<comment type="caution">
    <text evidence="2">The sequence shown here is derived from an EMBL/GenBank/DDBJ whole genome shotgun (WGS) entry which is preliminary data.</text>
</comment>
<dbReference type="InterPro" id="IPR057217">
    <property type="entry name" value="DUF7895"/>
</dbReference>
<dbReference type="Proteomes" id="UP001151532">
    <property type="component" value="Chromosome 9"/>
</dbReference>
<dbReference type="PANTHER" id="PTHR37230">
    <property type="entry name" value="OS06G0731300 PROTEIN"/>
    <property type="match status" value="1"/>
</dbReference>
<accession>A0A9Q0SVR3</accession>
<reference evidence="2" key="2">
    <citation type="journal article" date="2023" name="Int. J. Mol. Sci.">
        <title>De Novo Assembly and Annotation of 11 Diverse Shrub Willow (Salix) Genomes Reveals Novel Gene Organization in Sex-Linked Regions.</title>
        <authorList>
            <person name="Hyden B."/>
            <person name="Feng K."/>
            <person name="Yates T.B."/>
            <person name="Jawdy S."/>
            <person name="Cereghino C."/>
            <person name="Smart L.B."/>
            <person name="Muchero W."/>
        </authorList>
    </citation>
    <scope>NUCLEOTIDE SEQUENCE</scope>
    <source>
        <tissue evidence="2">Shoot tip</tissue>
    </source>
</reference>
<evidence type="ECO:0000313" key="2">
    <source>
        <dbReference type="EMBL" id="KAJ6691517.1"/>
    </source>
</evidence>
<keyword evidence="3" id="KW-1185">Reference proteome</keyword>
<protein>
    <recommendedName>
        <fullName evidence="1">DUF7895 domain-containing protein</fullName>
    </recommendedName>
</protein>
<dbReference type="OrthoDB" id="1933346at2759"/>
<reference evidence="2" key="1">
    <citation type="submission" date="2022-11" db="EMBL/GenBank/DDBJ databases">
        <authorList>
            <person name="Hyden B.L."/>
            <person name="Feng K."/>
            <person name="Yates T."/>
            <person name="Jawdy S."/>
            <person name="Smart L.B."/>
            <person name="Muchero W."/>
        </authorList>
    </citation>
    <scope>NUCLEOTIDE SEQUENCE</scope>
    <source>
        <tissue evidence="2">Shoot tip</tissue>
    </source>
</reference>
<organism evidence="2 3">
    <name type="scientific">Salix purpurea</name>
    <name type="common">Purple osier willow</name>
    <dbReference type="NCBI Taxonomy" id="77065"/>
    <lineage>
        <taxon>Eukaryota</taxon>
        <taxon>Viridiplantae</taxon>
        <taxon>Streptophyta</taxon>
        <taxon>Embryophyta</taxon>
        <taxon>Tracheophyta</taxon>
        <taxon>Spermatophyta</taxon>
        <taxon>Magnoliopsida</taxon>
        <taxon>eudicotyledons</taxon>
        <taxon>Gunneridae</taxon>
        <taxon>Pentapetalae</taxon>
        <taxon>rosids</taxon>
        <taxon>fabids</taxon>
        <taxon>Malpighiales</taxon>
        <taxon>Salicaceae</taxon>
        <taxon>Saliceae</taxon>
        <taxon>Salix</taxon>
    </lineage>
</organism>
<dbReference type="EMBL" id="JAPFFK010000018">
    <property type="protein sequence ID" value="KAJ6691517.1"/>
    <property type="molecule type" value="Genomic_DNA"/>
</dbReference>
<dbReference type="PANTHER" id="PTHR37230:SF1">
    <property type="entry name" value="OS06G0731300 PROTEIN"/>
    <property type="match status" value="1"/>
</dbReference>